<dbReference type="Pfam" id="PF06841">
    <property type="entry name" value="Phage_T4_gp19"/>
    <property type="match status" value="1"/>
</dbReference>
<evidence type="ECO:0000313" key="2">
    <source>
        <dbReference type="Proteomes" id="UP001231924"/>
    </source>
</evidence>
<protein>
    <submittedName>
        <fullName evidence="1">Phage tail protein</fullName>
    </submittedName>
</protein>
<dbReference type="Proteomes" id="UP001231924">
    <property type="component" value="Unassembled WGS sequence"/>
</dbReference>
<dbReference type="PANTHER" id="PTHR38009:SF1">
    <property type="entry name" value="CONSERVED HYPOTHETICAL PHAGE TAIL PROTEIN"/>
    <property type="match status" value="1"/>
</dbReference>
<dbReference type="NCBIfam" id="TIGR02241">
    <property type="entry name" value="conserved hypothetical phage tail region protein"/>
    <property type="match status" value="1"/>
</dbReference>
<dbReference type="RefSeq" id="WP_286052874.1">
    <property type="nucleotide sequence ID" value="NZ_JASVWF010000002.1"/>
</dbReference>
<comment type="caution">
    <text evidence="1">The sequence shown here is derived from an EMBL/GenBank/DDBJ whole genome shotgun (WGS) entry which is preliminary data.</text>
</comment>
<gene>
    <name evidence="1" type="ORF">QRT03_11430</name>
</gene>
<dbReference type="InterPro" id="IPR011747">
    <property type="entry name" value="CHP02241"/>
</dbReference>
<dbReference type="EMBL" id="JASVWF010000002">
    <property type="protein sequence ID" value="MDL5156573.1"/>
    <property type="molecule type" value="Genomic_DNA"/>
</dbReference>
<sequence>MDSSVGHTFGLEVDGVTIKQITEVSGLTMEQDVIELKENTAAGKYVIKKLPGRPKAGQVVLTRGLTDDTSFEKWIKDSRFGKMPDARKSGAVVVYDHNNTPLKRYTLTNAWPSKLEIGTLKAGDTNVLTEKLTVTYEEMAPA</sequence>
<reference evidence="1 2" key="1">
    <citation type="submission" date="2023-06" db="EMBL/GenBank/DDBJ databases">
        <title>Actinomycetospora Odt1-22.</title>
        <authorList>
            <person name="Supong K."/>
        </authorList>
    </citation>
    <scope>NUCLEOTIDE SEQUENCE [LARGE SCALE GENOMIC DNA]</scope>
    <source>
        <strain evidence="1 2">Odt1-22</strain>
    </source>
</reference>
<name>A0ABT7M7N1_9PSEU</name>
<organism evidence="1 2">
    <name type="scientific">Actinomycetospora termitidis</name>
    <dbReference type="NCBI Taxonomy" id="3053470"/>
    <lineage>
        <taxon>Bacteria</taxon>
        <taxon>Bacillati</taxon>
        <taxon>Actinomycetota</taxon>
        <taxon>Actinomycetes</taxon>
        <taxon>Pseudonocardiales</taxon>
        <taxon>Pseudonocardiaceae</taxon>
        <taxon>Actinomycetospora</taxon>
    </lineage>
</organism>
<dbReference type="PANTHER" id="PTHR38009">
    <property type="entry name" value="CONSERVED HYPOTHETICAL PHAGE TAIL PROTEIN"/>
    <property type="match status" value="1"/>
</dbReference>
<accession>A0ABT7M7N1</accession>
<keyword evidence="2" id="KW-1185">Reference proteome</keyword>
<proteinExistence type="predicted"/>
<dbReference type="InterPro" id="IPR010667">
    <property type="entry name" value="Phage_T4_Gp19"/>
</dbReference>
<evidence type="ECO:0000313" key="1">
    <source>
        <dbReference type="EMBL" id="MDL5156573.1"/>
    </source>
</evidence>